<keyword evidence="2" id="KW-0132">Cell division</keyword>
<evidence type="ECO:0000256" key="2">
    <source>
        <dbReference type="ARBA" id="ARBA00022618"/>
    </source>
</evidence>
<evidence type="ECO:0000256" key="1">
    <source>
        <dbReference type="ARBA" id="ARBA00009065"/>
    </source>
</evidence>
<proteinExistence type="inferred from homology"/>
<comment type="similarity">
    <text evidence="1">Belongs to the cyclin family. Cyclin D subfamily.</text>
</comment>
<evidence type="ECO:0000259" key="7">
    <source>
        <dbReference type="SMART" id="SM01332"/>
    </source>
</evidence>
<keyword evidence="3 5" id="KW-0195">Cyclin</keyword>
<gene>
    <name evidence="8" type="ORF">F511_38314</name>
</gene>
<dbReference type="Pfam" id="PF00134">
    <property type="entry name" value="Cyclin_N"/>
    <property type="match status" value="1"/>
</dbReference>
<evidence type="ECO:0000256" key="4">
    <source>
        <dbReference type="ARBA" id="ARBA00023306"/>
    </source>
</evidence>
<organism evidence="8 9">
    <name type="scientific">Dorcoceras hygrometricum</name>
    <dbReference type="NCBI Taxonomy" id="472368"/>
    <lineage>
        <taxon>Eukaryota</taxon>
        <taxon>Viridiplantae</taxon>
        <taxon>Streptophyta</taxon>
        <taxon>Embryophyta</taxon>
        <taxon>Tracheophyta</taxon>
        <taxon>Spermatophyta</taxon>
        <taxon>Magnoliopsida</taxon>
        <taxon>eudicotyledons</taxon>
        <taxon>Gunneridae</taxon>
        <taxon>Pentapetalae</taxon>
        <taxon>asterids</taxon>
        <taxon>lamiids</taxon>
        <taxon>Lamiales</taxon>
        <taxon>Gesneriaceae</taxon>
        <taxon>Didymocarpoideae</taxon>
        <taxon>Trichosporeae</taxon>
        <taxon>Loxocarpinae</taxon>
        <taxon>Dorcoceras</taxon>
    </lineage>
</organism>
<dbReference type="InterPro" id="IPR036915">
    <property type="entry name" value="Cyclin-like_sf"/>
</dbReference>
<evidence type="ECO:0000313" key="9">
    <source>
        <dbReference type="Proteomes" id="UP000250235"/>
    </source>
</evidence>
<dbReference type="InterPro" id="IPR004367">
    <property type="entry name" value="Cyclin_C-dom"/>
</dbReference>
<keyword evidence="9" id="KW-1185">Reference proteome</keyword>
<dbReference type="SMART" id="SM01332">
    <property type="entry name" value="Cyclin_C"/>
    <property type="match status" value="1"/>
</dbReference>
<evidence type="ECO:0000256" key="3">
    <source>
        <dbReference type="ARBA" id="ARBA00023127"/>
    </source>
</evidence>
<dbReference type="CDD" id="cd20543">
    <property type="entry name" value="CYCLIN_AtCycD-like_rpt1"/>
    <property type="match status" value="1"/>
</dbReference>
<dbReference type="InterPro" id="IPR006671">
    <property type="entry name" value="Cyclin_N"/>
</dbReference>
<dbReference type="InterPro" id="IPR048258">
    <property type="entry name" value="Cyclins_cyclin-box"/>
</dbReference>
<reference evidence="8 9" key="1">
    <citation type="journal article" date="2015" name="Proc. Natl. Acad. Sci. U.S.A.">
        <title>The resurrection genome of Boea hygrometrica: A blueprint for survival of dehydration.</title>
        <authorList>
            <person name="Xiao L."/>
            <person name="Yang G."/>
            <person name="Zhang L."/>
            <person name="Yang X."/>
            <person name="Zhao S."/>
            <person name="Ji Z."/>
            <person name="Zhou Q."/>
            <person name="Hu M."/>
            <person name="Wang Y."/>
            <person name="Chen M."/>
            <person name="Xu Y."/>
            <person name="Jin H."/>
            <person name="Xiao X."/>
            <person name="Hu G."/>
            <person name="Bao F."/>
            <person name="Hu Y."/>
            <person name="Wan P."/>
            <person name="Li L."/>
            <person name="Deng X."/>
            <person name="Kuang T."/>
            <person name="Xiang C."/>
            <person name="Zhu J.K."/>
            <person name="Oliver M.J."/>
            <person name="He Y."/>
        </authorList>
    </citation>
    <scope>NUCLEOTIDE SEQUENCE [LARGE SCALE GENOMIC DNA]</scope>
    <source>
        <strain evidence="9">cv. XS01</strain>
    </source>
</reference>
<dbReference type="SMART" id="SM00385">
    <property type="entry name" value="CYCLIN"/>
    <property type="match status" value="1"/>
</dbReference>
<dbReference type="SUPFAM" id="SSF47954">
    <property type="entry name" value="Cyclin-like"/>
    <property type="match status" value="2"/>
</dbReference>
<dbReference type="InterPro" id="IPR013763">
    <property type="entry name" value="Cyclin-like_dom"/>
</dbReference>
<feature type="domain" description="Cyclin C-terminal" evidence="7">
    <location>
        <begin position="174"/>
        <end position="294"/>
    </location>
</feature>
<feature type="domain" description="Cyclin-like" evidence="6">
    <location>
        <begin position="79"/>
        <end position="165"/>
    </location>
</feature>
<dbReference type="EMBL" id="KV013987">
    <property type="protein sequence ID" value="KZV22963.1"/>
    <property type="molecule type" value="Genomic_DNA"/>
</dbReference>
<accession>A0A2Z7AMM2</accession>
<dbReference type="Pfam" id="PF02984">
    <property type="entry name" value="Cyclin_C"/>
    <property type="match status" value="1"/>
</dbReference>
<dbReference type="PANTHER" id="PTHR10177">
    <property type="entry name" value="CYCLINS"/>
    <property type="match status" value="1"/>
</dbReference>
<sequence length="324" mass="37047">MEDSGTPLSNLLCNENESCLQEKYNWKEENFEIYPVSESDCDYIESLIQRETSFQASGSECSLKEKRSWFKCARLDAIKWILDAKGLFGFHSSTAYLSMIYFDRFFSRRWIDDEKLWAIRLLSVASLSLAAKMEECEVPGLSEYHTDEYNFEGHVIQKMELLVLNTLEWRMSYATPFAYLNYFTTKFCGEFRHKELITRAIDLLLAVMEEIDVSEHRPSVIAAAAVLAAYDIQLTKKLFEIKINAIPSWGHLEKENTFSCYSLLQKIAMLKSNTPISNISGNSLSTNSSSIDVLDDTITGSGTKRRLTYTDGDPSFPLHKVPKS</sequence>
<evidence type="ECO:0000313" key="8">
    <source>
        <dbReference type="EMBL" id="KZV22963.1"/>
    </source>
</evidence>
<keyword evidence="4" id="KW-0131">Cell cycle</keyword>
<dbReference type="Proteomes" id="UP000250235">
    <property type="component" value="Unassembled WGS sequence"/>
</dbReference>
<protein>
    <submittedName>
        <fullName evidence="8">Uncharacterized protein</fullName>
    </submittedName>
</protein>
<dbReference type="AlphaFoldDB" id="A0A2Z7AMM2"/>
<dbReference type="Gene3D" id="1.10.472.10">
    <property type="entry name" value="Cyclin-like"/>
    <property type="match status" value="2"/>
</dbReference>
<name>A0A2Z7AMM2_9LAMI</name>
<dbReference type="CDD" id="cd20544">
    <property type="entry name" value="CYCLIN_AtCycD-like_rpt2"/>
    <property type="match status" value="1"/>
</dbReference>
<dbReference type="OrthoDB" id="306099at2759"/>
<dbReference type="PROSITE" id="PS00292">
    <property type="entry name" value="CYCLINS"/>
    <property type="match status" value="1"/>
</dbReference>
<evidence type="ECO:0000256" key="5">
    <source>
        <dbReference type="RuleBase" id="RU000383"/>
    </source>
</evidence>
<dbReference type="GO" id="GO:0051301">
    <property type="term" value="P:cell division"/>
    <property type="evidence" value="ECO:0007669"/>
    <property type="project" value="UniProtKB-KW"/>
</dbReference>
<dbReference type="InterPro" id="IPR039361">
    <property type="entry name" value="Cyclin"/>
</dbReference>
<dbReference type="FunFam" id="1.10.472.10:FF:000069">
    <property type="entry name" value="Cyclin-D5-1"/>
    <property type="match status" value="1"/>
</dbReference>
<evidence type="ECO:0000259" key="6">
    <source>
        <dbReference type="SMART" id="SM00385"/>
    </source>
</evidence>